<keyword evidence="4" id="KW-0336">GPI-anchor</keyword>
<dbReference type="PANTHER" id="PTHR31018:SF12">
    <property type="entry name" value="SPORULATION-SPECIFIC PROTEIN 2-RELATED"/>
    <property type="match status" value="1"/>
</dbReference>
<evidence type="ECO:0000256" key="7">
    <source>
        <dbReference type="ARBA" id="ARBA00023288"/>
    </source>
</evidence>
<comment type="subcellular location">
    <subcellularLocation>
        <location evidence="1">Cell membrane</location>
        <topology evidence="1">Lipid-anchor</topology>
        <topology evidence="1">GPI-anchor</topology>
    </subcellularLocation>
</comment>
<dbReference type="GO" id="GO:0009986">
    <property type="term" value="C:cell surface"/>
    <property type="evidence" value="ECO:0007669"/>
    <property type="project" value="TreeGrafter"/>
</dbReference>
<dbReference type="GO" id="GO:0098552">
    <property type="term" value="C:side of membrane"/>
    <property type="evidence" value="ECO:0007669"/>
    <property type="project" value="UniProtKB-KW"/>
</dbReference>
<dbReference type="GO" id="GO:0005886">
    <property type="term" value="C:plasma membrane"/>
    <property type="evidence" value="ECO:0007669"/>
    <property type="project" value="UniProtKB-SubCell"/>
</dbReference>
<accession>A0A109UVU5</accession>
<keyword evidence="7" id="KW-0449">Lipoprotein</keyword>
<name>A0A109UVU5_9SACH</name>
<dbReference type="GO" id="GO:0009277">
    <property type="term" value="C:fungal-type cell wall"/>
    <property type="evidence" value="ECO:0007669"/>
    <property type="project" value="TreeGrafter"/>
</dbReference>
<organism evidence="11 12">
    <name type="scientific">Eremothecium sinecaudum</name>
    <dbReference type="NCBI Taxonomy" id="45286"/>
    <lineage>
        <taxon>Eukaryota</taxon>
        <taxon>Fungi</taxon>
        <taxon>Dikarya</taxon>
        <taxon>Ascomycota</taxon>
        <taxon>Saccharomycotina</taxon>
        <taxon>Saccharomycetes</taxon>
        <taxon>Saccharomycetales</taxon>
        <taxon>Saccharomycetaceae</taxon>
        <taxon>Eremothecium</taxon>
    </lineage>
</organism>
<dbReference type="STRING" id="45286.A0A109UVU5"/>
<evidence type="ECO:0000256" key="6">
    <source>
        <dbReference type="ARBA" id="ARBA00023180"/>
    </source>
</evidence>
<evidence type="ECO:0000256" key="3">
    <source>
        <dbReference type="ARBA" id="ARBA00022475"/>
    </source>
</evidence>
<keyword evidence="3" id="KW-1003">Cell membrane</keyword>
<protein>
    <submittedName>
        <fullName evidence="11">HCL660Wp</fullName>
    </submittedName>
</protein>
<evidence type="ECO:0000256" key="9">
    <source>
        <dbReference type="SAM" id="Phobius"/>
    </source>
</evidence>
<dbReference type="InterPro" id="IPR051648">
    <property type="entry name" value="CWI-Assembly_Regulator"/>
</dbReference>
<evidence type="ECO:0000256" key="2">
    <source>
        <dbReference type="ARBA" id="ARBA00005798"/>
    </source>
</evidence>
<keyword evidence="5 10" id="KW-0732">Signal</keyword>
<dbReference type="GO" id="GO:0030476">
    <property type="term" value="P:ascospore wall assembly"/>
    <property type="evidence" value="ECO:0007669"/>
    <property type="project" value="TreeGrafter"/>
</dbReference>
<proteinExistence type="inferred from homology"/>
<dbReference type="Gene3D" id="3.80.20.20">
    <property type="entry name" value="Receptor L-domain"/>
    <property type="match status" value="1"/>
</dbReference>
<evidence type="ECO:0000313" key="11">
    <source>
        <dbReference type="EMBL" id="AMD19491.1"/>
    </source>
</evidence>
<gene>
    <name evidence="11" type="ORF">AW171_hschr31329</name>
</gene>
<evidence type="ECO:0000256" key="10">
    <source>
        <dbReference type="SAM" id="SignalP"/>
    </source>
</evidence>
<dbReference type="RefSeq" id="XP_017986487.1">
    <property type="nucleotide sequence ID" value="XM_018131625.1"/>
</dbReference>
<dbReference type="OrthoDB" id="536881at2759"/>
<evidence type="ECO:0000256" key="5">
    <source>
        <dbReference type="ARBA" id="ARBA00022729"/>
    </source>
</evidence>
<keyword evidence="9" id="KW-1133">Transmembrane helix</keyword>
<dbReference type="Proteomes" id="UP000243052">
    <property type="component" value="Chromosome iii"/>
</dbReference>
<evidence type="ECO:0000256" key="4">
    <source>
        <dbReference type="ARBA" id="ARBA00022622"/>
    </source>
</evidence>
<dbReference type="AlphaFoldDB" id="A0A109UVU5"/>
<feature type="transmembrane region" description="Helical" evidence="9">
    <location>
        <begin position="502"/>
        <end position="520"/>
    </location>
</feature>
<feature type="compositionally biased region" description="Basic residues" evidence="8">
    <location>
        <begin position="73"/>
        <end position="86"/>
    </location>
</feature>
<dbReference type="PANTHER" id="PTHR31018">
    <property type="entry name" value="SPORULATION-SPECIFIC PROTEIN-RELATED"/>
    <property type="match status" value="1"/>
</dbReference>
<feature type="region of interest" description="Disordered" evidence="8">
    <location>
        <begin position="70"/>
        <end position="125"/>
    </location>
</feature>
<reference evidence="11 12" key="1">
    <citation type="submission" date="2016-01" db="EMBL/GenBank/DDBJ databases">
        <title>Genome sequence of the yeast Holleya sinecauda.</title>
        <authorList>
            <person name="Dietrich F.S."/>
        </authorList>
    </citation>
    <scope>NUCLEOTIDE SEQUENCE [LARGE SCALE GENOMIC DNA]</scope>
    <source>
        <strain evidence="11 12">ATCC 58844</strain>
    </source>
</reference>
<sequence>MKLSHIVSLTLTTSQLCSATSAPNRQMQGLHEGNHVGIPEGMLFKREYHELGAGLKSKIVQPILKSGVMQKGMMKKKTSTNKKVKTPGKSVPAASTPKELSVAAAGSKSGNRTSNPKAPAPEGVDVSRLPAYCKNDFHLIKNAIQLNQLQAECTVVKGTVSIQDYEEPIIDFGNINTIHGDLLIEESSSLLKVQGKNLKYIGQTFKLHDLTALTELDLPELGHIKTIYWRVVPILQTVVTSPRIESVESVLISDTSLTSIDDFYGNGELSSFNINNNRYMDHIKTNVRRITMQLSINANSQNLNLEMPELVAADNVTVRDAASVSFPKLEYVNQSFELIENNFETLYIPKLKRIGGTFGLIDNKNLETVNMSSVTTINGGLMVSNNSKLTTLDFLPELQQVGGAIQFEGTIDDTKFPKLRLVKGSAKIDSGSGNLDCSKWTRPSSGNSIIRGGQLECTSAGRRNTVSVSKDGIVLDRDSKEVSPNESFGTSIVLDKSKLGKLIWSLGFGWMIFLLIFVTLQ</sequence>
<feature type="signal peptide" evidence="10">
    <location>
        <begin position="1"/>
        <end position="19"/>
    </location>
</feature>
<dbReference type="EMBL" id="CP014243">
    <property type="protein sequence ID" value="AMD19491.1"/>
    <property type="molecule type" value="Genomic_DNA"/>
</dbReference>
<dbReference type="SUPFAM" id="SSF52058">
    <property type="entry name" value="L domain-like"/>
    <property type="match status" value="2"/>
</dbReference>
<evidence type="ECO:0000256" key="8">
    <source>
        <dbReference type="SAM" id="MobiDB-lite"/>
    </source>
</evidence>
<comment type="similarity">
    <text evidence="2">Belongs to the SPS2 family.</text>
</comment>
<evidence type="ECO:0000313" key="12">
    <source>
        <dbReference type="Proteomes" id="UP000243052"/>
    </source>
</evidence>
<evidence type="ECO:0000256" key="1">
    <source>
        <dbReference type="ARBA" id="ARBA00004609"/>
    </source>
</evidence>
<keyword evidence="12" id="KW-1185">Reference proteome</keyword>
<keyword evidence="9" id="KW-0812">Transmembrane</keyword>
<dbReference type="InterPro" id="IPR036941">
    <property type="entry name" value="Rcpt_L-dom_sf"/>
</dbReference>
<feature type="chain" id="PRO_5007141012" evidence="10">
    <location>
        <begin position="20"/>
        <end position="521"/>
    </location>
</feature>
<keyword evidence="9" id="KW-0472">Membrane</keyword>
<dbReference type="GeneID" id="28722694"/>
<keyword evidence="6" id="KW-0325">Glycoprotein</keyword>